<keyword evidence="1" id="KW-1133">Transmembrane helix</keyword>
<feature type="transmembrane region" description="Helical" evidence="1">
    <location>
        <begin position="139"/>
        <end position="158"/>
    </location>
</feature>
<dbReference type="OrthoDB" id="6381264at2759"/>
<evidence type="ECO:0000256" key="1">
    <source>
        <dbReference type="SAM" id="Phobius"/>
    </source>
</evidence>
<name>A0A0K2V0L8_LEPSM</name>
<proteinExistence type="predicted"/>
<organism evidence="2">
    <name type="scientific">Lepeophtheirus salmonis</name>
    <name type="common">Salmon louse</name>
    <name type="synonym">Caligus salmonis</name>
    <dbReference type="NCBI Taxonomy" id="72036"/>
    <lineage>
        <taxon>Eukaryota</taxon>
        <taxon>Metazoa</taxon>
        <taxon>Ecdysozoa</taxon>
        <taxon>Arthropoda</taxon>
        <taxon>Crustacea</taxon>
        <taxon>Multicrustacea</taxon>
        <taxon>Hexanauplia</taxon>
        <taxon>Copepoda</taxon>
        <taxon>Siphonostomatoida</taxon>
        <taxon>Caligidae</taxon>
        <taxon>Lepeophtheirus</taxon>
    </lineage>
</organism>
<accession>A0A0K2V0L8</accession>
<keyword evidence="1" id="KW-0812">Transmembrane</keyword>
<dbReference type="PANTHER" id="PTHR45749:SF21">
    <property type="entry name" value="DUF4371 DOMAIN-CONTAINING PROTEIN"/>
    <property type="match status" value="1"/>
</dbReference>
<keyword evidence="1" id="KW-0472">Membrane</keyword>
<dbReference type="EMBL" id="HACA01026668">
    <property type="protein sequence ID" value="CDW44029.1"/>
    <property type="molecule type" value="Transcribed_RNA"/>
</dbReference>
<dbReference type="PANTHER" id="PTHR45749">
    <property type="match status" value="1"/>
</dbReference>
<dbReference type="AlphaFoldDB" id="A0A0K2V0L8"/>
<dbReference type="GO" id="GO:0016301">
    <property type="term" value="F:kinase activity"/>
    <property type="evidence" value="ECO:0007669"/>
    <property type="project" value="UniProtKB-KW"/>
</dbReference>
<reference evidence="2" key="1">
    <citation type="submission" date="2014-05" db="EMBL/GenBank/DDBJ databases">
        <authorList>
            <person name="Chronopoulou M."/>
        </authorList>
    </citation>
    <scope>NUCLEOTIDE SEQUENCE</scope>
    <source>
        <tissue evidence="2">Whole organism</tissue>
    </source>
</reference>
<sequence length="212" mass="23929">MDDINIQHCLKQAFDNAAVMAGHRSGIQARIREVNPNIVFVTCNNHSLNLAAVHAALVVANSVTFLGTLDCLFAFFSASTRRWYILIEITGVTVKRPCETRWSSRSDAVKVIHTKFTEVITALERLMENVENATTRSDAVLIFQVMLSFSFLTFISLWRDTLRDGTQKILQTKGLDLQQCTFKLIISLECFSTSKSRQNSGRCVGIFYRNLL</sequence>
<keyword evidence="2" id="KW-0808">Transferase</keyword>
<evidence type="ECO:0000313" key="2">
    <source>
        <dbReference type="EMBL" id="CDW44029.1"/>
    </source>
</evidence>
<protein>
    <submittedName>
        <fullName evidence="2">52 kDa repressor of the inhibitor of the protein kinaselike [Bombyx mori]</fullName>
    </submittedName>
</protein>
<keyword evidence="2" id="KW-0418">Kinase</keyword>